<dbReference type="EMBL" id="UGQU01000001">
    <property type="protein sequence ID" value="STZ56083.1"/>
    <property type="molecule type" value="Genomic_DNA"/>
</dbReference>
<dbReference type="Proteomes" id="UP000254437">
    <property type="component" value="Unassembled WGS sequence"/>
</dbReference>
<evidence type="ECO:0000256" key="1">
    <source>
        <dbReference type="SAM" id="SignalP"/>
    </source>
</evidence>
<protein>
    <recommendedName>
        <fullName evidence="2">DUF4189 domain-containing protein</fullName>
    </recommendedName>
</protein>
<dbReference type="PROSITE" id="PS51257">
    <property type="entry name" value="PROKAR_LIPOPROTEIN"/>
    <property type="match status" value="1"/>
</dbReference>
<organism evidence="3 4">
    <name type="scientific">Moraxella lacunata</name>
    <dbReference type="NCBI Taxonomy" id="477"/>
    <lineage>
        <taxon>Bacteria</taxon>
        <taxon>Pseudomonadati</taxon>
        <taxon>Pseudomonadota</taxon>
        <taxon>Gammaproteobacteria</taxon>
        <taxon>Moraxellales</taxon>
        <taxon>Moraxellaceae</taxon>
        <taxon>Moraxella</taxon>
    </lineage>
</organism>
<dbReference type="RefSeq" id="WP_115005553.1">
    <property type="nucleotide sequence ID" value="NZ_UGQU01000001.1"/>
</dbReference>
<evidence type="ECO:0000313" key="4">
    <source>
        <dbReference type="Proteomes" id="UP000254437"/>
    </source>
</evidence>
<dbReference type="AlphaFoldDB" id="A0A378T895"/>
<keyword evidence="1" id="KW-0732">Signal</keyword>
<dbReference type="Pfam" id="PF13827">
    <property type="entry name" value="DUF4189"/>
    <property type="match status" value="1"/>
</dbReference>
<reference evidence="3 4" key="1">
    <citation type="submission" date="2018-06" db="EMBL/GenBank/DDBJ databases">
        <authorList>
            <consortium name="Pathogen Informatics"/>
            <person name="Doyle S."/>
        </authorList>
    </citation>
    <scope>NUCLEOTIDE SEQUENCE [LARGE SCALE GENOMIC DNA]</scope>
    <source>
        <strain evidence="3 4">NCTC10359</strain>
    </source>
</reference>
<feature type="domain" description="DUF4189" evidence="2">
    <location>
        <begin position="111"/>
        <end position="175"/>
    </location>
</feature>
<feature type="signal peptide" evidence="1">
    <location>
        <begin position="1"/>
        <end position="25"/>
    </location>
</feature>
<gene>
    <name evidence="3" type="ORF">NCTC10359_00684</name>
</gene>
<proteinExistence type="predicted"/>
<accession>A0A378T895</accession>
<dbReference type="InterPro" id="IPR025240">
    <property type="entry name" value="DUF4189"/>
</dbReference>
<name>A0A378T895_MORLA</name>
<evidence type="ECO:0000313" key="3">
    <source>
        <dbReference type="EMBL" id="STZ56083.1"/>
    </source>
</evidence>
<feature type="chain" id="PRO_5016912024" description="DUF4189 domain-containing protein" evidence="1">
    <location>
        <begin position="26"/>
        <end position="180"/>
    </location>
</feature>
<sequence length="180" mass="19239">MKLLKLSATALIIGGASLFSQSALACQDGGSGRCGNVGWTGNRDNAAYYGSYGNSGGYGNVNSGGYSGTHHKYIGLAWTKDGKPFFDNSIMITLSDTPTENDWTIQDKLTLGQCEQSSRRSPCKFATSWINGCIAIAKVGEVMYSHGGASCDEAKQKAMQLCQAYDSNPNACKIYKTRKS</sequence>
<evidence type="ECO:0000259" key="2">
    <source>
        <dbReference type="Pfam" id="PF13827"/>
    </source>
</evidence>